<dbReference type="EMBL" id="VSED01000017">
    <property type="protein sequence ID" value="TYA38761.1"/>
    <property type="molecule type" value="Genomic_DNA"/>
</dbReference>
<dbReference type="SUPFAM" id="SSF109604">
    <property type="entry name" value="HD-domain/PDEase-like"/>
    <property type="match status" value="1"/>
</dbReference>
<dbReference type="InterPro" id="IPR011119">
    <property type="entry name" value="Unchr_helicase_relaxase_TraI"/>
</dbReference>
<dbReference type="SUPFAM" id="SSF46785">
    <property type="entry name" value="Winged helix' DNA-binding domain"/>
    <property type="match status" value="1"/>
</dbReference>
<evidence type="ECO:0000313" key="4">
    <source>
        <dbReference type="EMBL" id="PHO21702.1"/>
    </source>
</evidence>
<dbReference type="InterPro" id="IPR036390">
    <property type="entry name" value="WH_DNA-bd_sf"/>
</dbReference>
<dbReference type="Gene3D" id="1.10.10.10">
    <property type="entry name" value="Winged helix-like DNA-binding domain superfamily/Winged helix DNA-binding domain"/>
    <property type="match status" value="1"/>
</dbReference>
<dbReference type="Pfam" id="PF07514">
    <property type="entry name" value="TraI_2"/>
    <property type="match status" value="1"/>
</dbReference>
<dbReference type="OrthoDB" id="6190309at2"/>
<dbReference type="InterPro" id="IPR011093">
    <property type="entry name" value="TraI_2_C"/>
</dbReference>
<dbReference type="NCBIfam" id="TIGR03760">
    <property type="entry name" value="ICE_TraI_Pfluor"/>
    <property type="match status" value="1"/>
</dbReference>
<dbReference type="EMBL" id="PCGW01000001">
    <property type="protein sequence ID" value="PHO21702.1"/>
    <property type="molecule type" value="Genomic_DNA"/>
</dbReference>
<dbReference type="SMR" id="A0A5D0EIZ6"/>
<evidence type="ECO:0000313" key="7">
    <source>
        <dbReference type="Proteomes" id="UP000226080"/>
    </source>
</evidence>
<feature type="domain" description="Uncharacterised" evidence="1">
    <location>
        <begin position="35"/>
        <end position="345"/>
    </location>
</feature>
<accession>A0A5D0EIZ6</accession>
<gene>
    <name evidence="3" type="ORF">ACT75_10545</name>
    <name evidence="4" type="ORF">CQR80_01025</name>
    <name evidence="5" type="ORF">FXB79_07100</name>
</gene>
<dbReference type="Proteomes" id="UP000323012">
    <property type="component" value="Unassembled WGS sequence"/>
</dbReference>
<proteinExistence type="predicted"/>
<dbReference type="EMBL" id="CP012959">
    <property type="protein sequence ID" value="AMQ94923.1"/>
    <property type="molecule type" value="Genomic_DNA"/>
</dbReference>
<evidence type="ECO:0000259" key="1">
    <source>
        <dbReference type="Pfam" id="PF07514"/>
    </source>
</evidence>
<reference evidence="3 6" key="1">
    <citation type="submission" date="2015-10" db="EMBL/GenBank/DDBJ databases">
        <title>Tn-seq of a polymicrobial infection.</title>
        <authorList>
            <person name="Stacy A."/>
            <person name="Rumbaugh K.P."/>
            <person name="Whiteley M."/>
        </authorList>
    </citation>
    <scope>NUCLEOTIDE SEQUENCE [LARGE SCALE GENOMIC DNA]</scope>
    <source>
        <strain evidence="3 6">624</strain>
    </source>
</reference>
<evidence type="ECO:0000313" key="8">
    <source>
        <dbReference type="Proteomes" id="UP000323012"/>
    </source>
</evidence>
<dbReference type="Pfam" id="PF07515">
    <property type="entry name" value="TraI_2_C"/>
    <property type="match status" value="1"/>
</dbReference>
<name>A0A5D0EIZ6_AGGAC</name>
<feature type="domain" description="Putative conjugal transfer nickase/helicase TraI C-terminal" evidence="2">
    <location>
        <begin position="507"/>
        <end position="628"/>
    </location>
</feature>
<dbReference type="NCBIfam" id="NF041494">
    <property type="entry name" value="MobH"/>
    <property type="match status" value="1"/>
</dbReference>
<dbReference type="InterPro" id="IPR022391">
    <property type="entry name" value="ICE_relaxase_PFGI-1"/>
</dbReference>
<reference evidence="4 7" key="2">
    <citation type="submission" date="2017-10" db="EMBL/GenBank/DDBJ databases">
        <title>Draft genome sequences of Aggregatibacter actinomycetemcomitans strains 310a and 310b.</title>
        <authorList>
            <person name="May A.C."/>
            <person name="Ohta H."/>
            <person name="Maeda H."/>
            <person name="Kokeguchi S."/>
            <person name="Cugini C."/>
        </authorList>
    </citation>
    <scope>NUCLEOTIDE SEQUENCE [LARGE SCALE GENOMIC DNA]</scope>
    <source>
        <strain evidence="4 7">310b</strain>
    </source>
</reference>
<sequence>MFSIFHKMLSKKSNTESLGISTQPTLPVIDNDGWISPLSAVELLKSELRQKYLNLIWQQVSMTQDMFESLYQKPIERYAEIVQLLPASETHHHSHLGGMLDHGLEVLSFAAKLRQNYVLPPNAAPEEQSRQRDAWTAAVIYQALVHDIGKVIADIEIQLQNGSRWFAWYGKPPQPYKFKYIKGRDYELHPVLGSYLANYLIPQEAFDWLAQYPEAFSSLMYAMAGHSDKAGLLSEIVQKADQNSVTLAIGGDITKLTQRPITSFAKQLILALRHLLQNKLKINTSKGPADGWYTNDGLWLMSKSTADQIRAYLLEQGISVPSDNPKLFSEMQSLNIVESTPDNTAIWHCRIKADSGWCPPKPFTLLKIKPEIIWENINDRPDFFAGEVYIETKINDSDSKEISTAENINSEQYLSSSTESTKISTKVTSDDRIQNEIQPESKIEAKNNADMTGFVLELFDTPSQVNNLQNNASISPSEGSVQKNYDIEQKNSGVSLEIKSTKPDITSGKAFIDWLKLGITTKELALNVKNAKLHIVKGHLFLVSPGIFQDYFGSLNINFTKKDIENLQYAFQDLKLHKKYHLPNKDSQNFWKCSVIGPRKSSKLVGYLIEDIEYFFGNQILIDNLHLTLMEETQHE</sequence>
<evidence type="ECO:0000313" key="6">
    <source>
        <dbReference type="Proteomes" id="UP000072236"/>
    </source>
</evidence>
<keyword evidence="7" id="KW-1185">Reference proteome</keyword>
<evidence type="ECO:0000259" key="2">
    <source>
        <dbReference type="Pfam" id="PF07515"/>
    </source>
</evidence>
<evidence type="ECO:0000313" key="5">
    <source>
        <dbReference type="EMBL" id="TYA38761.1"/>
    </source>
</evidence>
<dbReference type="Gene3D" id="2.40.10.200">
    <property type="entry name" value="STY4665 C-terminal domain-like"/>
    <property type="match status" value="1"/>
</dbReference>
<dbReference type="InterPro" id="IPR036388">
    <property type="entry name" value="WH-like_DNA-bd_sf"/>
</dbReference>
<evidence type="ECO:0000313" key="3">
    <source>
        <dbReference type="EMBL" id="AMQ94923.1"/>
    </source>
</evidence>
<protein>
    <submittedName>
        <fullName evidence="5">Relaxase</fullName>
    </submittedName>
</protein>
<dbReference type="RefSeq" id="WP_005553737.1">
    <property type="nucleotide sequence ID" value="NZ_CP012959.1"/>
</dbReference>
<organism evidence="5 8">
    <name type="scientific">Aggregatibacter actinomycetemcomitans</name>
    <name type="common">Actinobacillus actinomycetemcomitans</name>
    <name type="synonym">Haemophilus actinomycetemcomitans</name>
    <dbReference type="NCBI Taxonomy" id="714"/>
    <lineage>
        <taxon>Bacteria</taxon>
        <taxon>Pseudomonadati</taxon>
        <taxon>Pseudomonadota</taxon>
        <taxon>Gammaproteobacteria</taxon>
        <taxon>Pasteurellales</taxon>
        <taxon>Pasteurellaceae</taxon>
        <taxon>Aggregatibacter</taxon>
    </lineage>
</organism>
<reference evidence="5 8" key="3">
    <citation type="submission" date="2019-08" db="EMBL/GenBank/DDBJ databases">
        <title>Whole genome sequencing of Aggregatibacter actinomycetemcomitans cultured from blood stream infections in Denmark reveals a novel phylogenetic lineage expressing serotype a membrane O polysaccharide.</title>
        <authorList>
            <person name="Nedergaard S."/>
            <person name="Kobel C.M."/>
            <person name="Nielsen M.B."/>
            <person name="Moeller R.T."/>
            <person name="Jensen A.B."/>
            <person name="Noerskov-Lauritsen N."/>
        </authorList>
    </citation>
    <scope>NUCLEOTIDE SEQUENCE [LARGE SCALE GENOMIC DNA]</scope>
    <source>
        <strain evidence="5 8">PN_563</strain>
    </source>
</reference>
<dbReference type="KEGG" id="aact:ACT75_10545"/>
<dbReference type="Proteomes" id="UP000226080">
    <property type="component" value="Unassembled WGS sequence"/>
</dbReference>
<dbReference type="Gene3D" id="1.10.3210.40">
    <property type="match status" value="1"/>
</dbReference>
<dbReference type="Proteomes" id="UP000072236">
    <property type="component" value="Chromosome"/>
</dbReference>
<dbReference type="AlphaFoldDB" id="A0A5D0EIZ6"/>